<sequence>MSAADVEVPARLSRDFHLLWSGQTVSYVGDRVTMFVVPATMVFLLGSSAFQVGLVSTAQYLAIPLLSLVAGALADRWDMRRMLIACDLIRFAAIAAIPVAYWRGVLSVPLLFGCVAVVSAATVFFNIGYMPAVATIVHKGELVRANARMEASRTVSELGGPALAGALYQGLGVFSLLVDAATYLASAVTIRAMRPFAQRERPHQRILARSVTGMRRNWSDPVLRRSTAGTLLANIGGPIFVTQMPVLAYQGLHMSAGVFGAVMSVAACGSILGALIAPKVSRRVGSGRMLALSMVAHSASGLGLLFVPRFPGAIVLAATLTSYGFFFAWYNINSAAVRQARVPVADQAIIHGAYRTITWGVIPISTFVGGWAVTRLAAQIGVLDAAKYAMLAATVIGIASIVPLGGMQRLLSTAAPMAAAPPQRSTVEASA</sequence>
<feature type="transmembrane region" description="Helical" evidence="6">
    <location>
        <begin position="353"/>
        <end position="373"/>
    </location>
</feature>
<dbReference type="CDD" id="cd06173">
    <property type="entry name" value="MFS_MefA_like"/>
    <property type="match status" value="1"/>
</dbReference>
<feature type="transmembrane region" description="Helical" evidence="6">
    <location>
        <begin position="385"/>
        <end position="407"/>
    </location>
</feature>
<protein>
    <submittedName>
        <fullName evidence="7">MFS transporter</fullName>
    </submittedName>
</protein>
<feature type="transmembrane region" description="Helical" evidence="6">
    <location>
        <begin position="108"/>
        <end position="129"/>
    </location>
</feature>
<keyword evidence="3 6" id="KW-0812">Transmembrane</keyword>
<feature type="transmembrane region" description="Helical" evidence="6">
    <location>
        <begin position="313"/>
        <end position="332"/>
    </location>
</feature>
<comment type="subcellular location">
    <subcellularLocation>
        <location evidence="1">Cell membrane</location>
        <topology evidence="1">Multi-pass membrane protein</topology>
    </subcellularLocation>
</comment>
<dbReference type="Gene3D" id="1.20.1250.20">
    <property type="entry name" value="MFS general substrate transporter like domains"/>
    <property type="match status" value="1"/>
</dbReference>
<feature type="transmembrane region" description="Helical" evidence="6">
    <location>
        <begin position="58"/>
        <end position="75"/>
    </location>
</feature>
<keyword evidence="5 6" id="KW-0472">Membrane</keyword>
<dbReference type="SUPFAM" id="SSF103473">
    <property type="entry name" value="MFS general substrate transporter"/>
    <property type="match status" value="1"/>
</dbReference>
<keyword evidence="4 6" id="KW-1133">Transmembrane helix</keyword>
<evidence type="ECO:0000256" key="3">
    <source>
        <dbReference type="ARBA" id="ARBA00022692"/>
    </source>
</evidence>
<evidence type="ECO:0000313" key="7">
    <source>
        <dbReference type="EMBL" id="MFC4132680.1"/>
    </source>
</evidence>
<dbReference type="InterPro" id="IPR036259">
    <property type="entry name" value="MFS_trans_sf"/>
</dbReference>
<keyword evidence="2" id="KW-1003">Cell membrane</keyword>
<organism evidence="7 8">
    <name type="scientific">Hamadaea flava</name>
    <dbReference type="NCBI Taxonomy" id="1742688"/>
    <lineage>
        <taxon>Bacteria</taxon>
        <taxon>Bacillati</taxon>
        <taxon>Actinomycetota</taxon>
        <taxon>Actinomycetes</taxon>
        <taxon>Micromonosporales</taxon>
        <taxon>Micromonosporaceae</taxon>
        <taxon>Hamadaea</taxon>
    </lineage>
</organism>
<evidence type="ECO:0000256" key="1">
    <source>
        <dbReference type="ARBA" id="ARBA00004651"/>
    </source>
</evidence>
<dbReference type="PANTHER" id="PTHR23513:SF6">
    <property type="entry name" value="MAJOR FACILITATOR SUPERFAMILY ASSOCIATED DOMAIN-CONTAINING PROTEIN"/>
    <property type="match status" value="1"/>
</dbReference>
<reference evidence="8" key="1">
    <citation type="journal article" date="2019" name="Int. J. Syst. Evol. Microbiol.">
        <title>The Global Catalogue of Microorganisms (GCM) 10K type strain sequencing project: providing services to taxonomists for standard genome sequencing and annotation.</title>
        <authorList>
            <consortium name="The Broad Institute Genomics Platform"/>
            <consortium name="The Broad Institute Genome Sequencing Center for Infectious Disease"/>
            <person name="Wu L."/>
            <person name="Ma J."/>
        </authorList>
    </citation>
    <scope>NUCLEOTIDE SEQUENCE [LARGE SCALE GENOMIC DNA]</scope>
    <source>
        <strain evidence="8">CGMCC 4.7289</strain>
    </source>
</reference>
<feature type="transmembrane region" description="Helical" evidence="6">
    <location>
        <begin position="258"/>
        <end position="277"/>
    </location>
</feature>
<evidence type="ECO:0000256" key="5">
    <source>
        <dbReference type="ARBA" id="ARBA00023136"/>
    </source>
</evidence>
<dbReference type="Proteomes" id="UP001595816">
    <property type="component" value="Unassembled WGS sequence"/>
</dbReference>
<keyword evidence="8" id="KW-1185">Reference proteome</keyword>
<feature type="transmembrane region" description="Helical" evidence="6">
    <location>
        <begin position="82"/>
        <end position="102"/>
    </location>
</feature>
<comment type="caution">
    <text evidence="7">The sequence shown here is derived from an EMBL/GenBank/DDBJ whole genome shotgun (WGS) entry which is preliminary data.</text>
</comment>
<dbReference type="RefSeq" id="WP_253752808.1">
    <property type="nucleotide sequence ID" value="NZ_JAMZDZ010000001.1"/>
</dbReference>
<evidence type="ECO:0000256" key="2">
    <source>
        <dbReference type="ARBA" id="ARBA00022475"/>
    </source>
</evidence>
<dbReference type="EMBL" id="JBHSAY010000009">
    <property type="protein sequence ID" value="MFC4132680.1"/>
    <property type="molecule type" value="Genomic_DNA"/>
</dbReference>
<evidence type="ECO:0000256" key="4">
    <source>
        <dbReference type="ARBA" id="ARBA00022989"/>
    </source>
</evidence>
<gene>
    <name evidence="7" type="ORF">ACFOZ4_18895</name>
</gene>
<name>A0ABV8LQS0_9ACTN</name>
<dbReference type="InterPro" id="IPR011701">
    <property type="entry name" value="MFS"/>
</dbReference>
<dbReference type="PANTHER" id="PTHR23513">
    <property type="entry name" value="INTEGRAL MEMBRANE EFFLUX PROTEIN-RELATED"/>
    <property type="match status" value="1"/>
</dbReference>
<accession>A0ABV8LQS0</accession>
<dbReference type="Pfam" id="PF07690">
    <property type="entry name" value="MFS_1"/>
    <property type="match status" value="1"/>
</dbReference>
<evidence type="ECO:0000313" key="8">
    <source>
        <dbReference type="Proteomes" id="UP001595816"/>
    </source>
</evidence>
<evidence type="ECO:0000256" key="6">
    <source>
        <dbReference type="SAM" id="Phobius"/>
    </source>
</evidence>
<proteinExistence type="predicted"/>
<feature type="transmembrane region" description="Helical" evidence="6">
    <location>
        <begin position="289"/>
        <end position="307"/>
    </location>
</feature>